<dbReference type="STRING" id="1221500.ABE65_000910"/>
<evidence type="ECO:0000259" key="1">
    <source>
        <dbReference type="Pfam" id="PF13166"/>
    </source>
</evidence>
<dbReference type="PANTHER" id="PTHR32182">
    <property type="entry name" value="DNA REPLICATION AND REPAIR PROTEIN RECF"/>
    <property type="match status" value="1"/>
</dbReference>
<feature type="domain" description="Protein CR006 P-loop" evidence="1">
    <location>
        <begin position="102"/>
        <end position="709"/>
    </location>
</feature>
<sequence>MNFNDVIWGWASSLPNWQSDLVRRLYEKSNLEAKENNEIFHNLLHEHGFTELVGNTNLLELEHIPNKARGNSVKITKLGNLQNVSAIDPKHGIEFSADGLTIIYGENSAGKSSYAKVLKQACRAVDSKTKIHPNIYQDNQSTSTADIHFIKQDGTEAKLTRKANTSPESILSSISIFDTDCARIYAQNDNEVVFIPSEFKIFDLIATHQTRLKQELQTQKDSYVAKKPDFNAVSEQTKVRTFLNTITHKTKKNEIHTHCTFTEQDQKRFDEIESDLKMLSTENPQRKVRELERIIMDVAALFEDLKNVEHELSRQNIGHLINTHQHYLDYKDTLEVLTKDAFTNQPLGKVGENPWKRLWEAAKHYHLDAYPAQAFPNTDDTARCVLCQQELSIEAKIRLQTFEEFMNDSISQEVQTRYQTRKTMINRIRTLPLERIKTAPFLNYLQDEGIELYTPLHNFIVSALKVQKFVLQAESNVPLSQELAPLLMECPIFEIEEFLSVKNGEVARLRSLLERNNIKELQEEQHELLAKKEIHNRIEDVHLCVKVCRDDFNFEKALKALDTTKITRKYNELSSVFLTDHFKTEIEKELKELRCNHISFDVNNKGVKGKTTIKLHLNSNAKVSLNEVLSEGEQKAISLAFFLAETSAIDNGGGIILDDPVSSLDHGRREYVARRLVQEAKQRQVIVFTHDIIFLYTLQNFAKRNAVQNICCNVRRIDRQAGIAGQELPWVAQKLKQRIGYLRNQIPALIRKRSELDPTIYHLEVKQWFMLLREAWERAVEEVLFKSVIQRFDATVKTQSLIGLEITEEMIQAVTEGMTVSSSMVHDEAMGYDRITPSIEEMELELQKLDSFYKKNKPK</sequence>
<dbReference type="EMBL" id="CP015378">
    <property type="protein sequence ID" value="ANC75498.1"/>
    <property type="molecule type" value="Genomic_DNA"/>
</dbReference>
<dbReference type="AlphaFoldDB" id="A0A160IHU5"/>
<keyword evidence="3" id="KW-1185">Reference proteome</keyword>
<dbReference type="PANTHER" id="PTHR32182:SF22">
    <property type="entry name" value="ATP-DEPENDENT ENDONUCLEASE, OLD FAMILY-RELATED"/>
    <property type="match status" value="1"/>
</dbReference>
<protein>
    <recommendedName>
        <fullName evidence="1">Protein CR006 P-loop domain-containing protein</fullName>
    </recommendedName>
</protein>
<organism evidence="2 3">
    <name type="scientific">Fictibacillus phosphorivorans</name>
    <dbReference type="NCBI Taxonomy" id="1221500"/>
    <lineage>
        <taxon>Bacteria</taxon>
        <taxon>Bacillati</taxon>
        <taxon>Bacillota</taxon>
        <taxon>Bacilli</taxon>
        <taxon>Bacillales</taxon>
        <taxon>Fictibacillaceae</taxon>
        <taxon>Fictibacillus</taxon>
    </lineage>
</organism>
<dbReference type="InterPro" id="IPR026866">
    <property type="entry name" value="CR006_AAA"/>
</dbReference>
<gene>
    <name evidence="2" type="ORF">ABE65_000910</name>
</gene>
<name>A0A160IHU5_9BACL</name>
<dbReference type="RefSeq" id="WP_066390723.1">
    <property type="nucleotide sequence ID" value="NZ_CP015378.1"/>
</dbReference>
<dbReference type="Gene3D" id="3.40.50.300">
    <property type="entry name" value="P-loop containing nucleotide triphosphate hydrolases"/>
    <property type="match status" value="2"/>
</dbReference>
<evidence type="ECO:0000313" key="2">
    <source>
        <dbReference type="EMBL" id="ANC75498.1"/>
    </source>
</evidence>
<dbReference type="Pfam" id="PF13166">
    <property type="entry name" value="AAA_13"/>
    <property type="match status" value="1"/>
</dbReference>
<dbReference type="InterPro" id="IPR027417">
    <property type="entry name" value="P-loop_NTPase"/>
</dbReference>
<accession>A0A160IHU5</accession>
<dbReference type="GO" id="GO:0006302">
    <property type="term" value="P:double-strand break repair"/>
    <property type="evidence" value="ECO:0007669"/>
    <property type="project" value="TreeGrafter"/>
</dbReference>
<dbReference type="SUPFAM" id="SSF52540">
    <property type="entry name" value="P-loop containing nucleoside triphosphate hydrolases"/>
    <property type="match status" value="1"/>
</dbReference>
<proteinExistence type="predicted"/>
<dbReference type="Proteomes" id="UP000076623">
    <property type="component" value="Chromosome"/>
</dbReference>
<evidence type="ECO:0000313" key="3">
    <source>
        <dbReference type="Proteomes" id="UP000076623"/>
    </source>
</evidence>
<dbReference type="KEGG" id="fpn:ABE65_000910"/>
<dbReference type="GO" id="GO:0000731">
    <property type="term" value="P:DNA synthesis involved in DNA repair"/>
    <property type="evidence" value="ECO:0007669"/>
    <property type="project" value="TreeGrafter"/>
</dbReference>
<reference evidence="2 3" key="1">
    <citation type="submission" date="2016-04" db="EMBL/GenBank/DDBJ databases">
        <title>Complete genome sequence of Fictibacillus phosphorivorans G25-29, a strain toxic to nematodes.</title>
        <authorList>
            <person name="Zheng Z."/>
        </authorList>
    </citation>
    <scope>NUCLEOTIDE SEQUENCE [LARGE SCALE GENOMIC DNA]</scope>
    <source>
        <strain evidence="2 3">G25-29</strain>
    </source>
</reference>